<dbReference type="Pfam" id="PF16575">
    <property type="entry name" value="CLP1_P"/>
    <property type="match status" value="1"/>
</dbReference>
<feature type="domain" description="Clp1 N-terminal" evidence="5">
    <location>
        <begin position="10"/>
        <end position="100"/>
    </location>
</feature>
<feature type="region of interest" description="Disordered" evidence="3">
    <location>
        <begin position="1"/>
        <end position="20"/>
    </location>
</feature>
<dbReference type="Gene3D" id="2.60.120.1030">
    <property type="entry name" value="Clp1, DNA binding domain"/>
    <property type="match status" value="1"/>
</dbReference>
<evidence type="ECO:0000259" key="5">
    <source>
        <dbReference type="Pfam" id="PF16573"/>
    </source>
</evidence>
<dbReference type="Gene3D" id="2.40.30.330">
    <property type="entry name" value="Pre-mRNA cleavage complex subunit Clp1, C-terminal domain"/>
    <property type="match status" value="1"/>
</dbReference>
<name>F2U6P2_SALR5</name>
<gene>
    <name evidence="7" type="ORF">PTSG_04133</name>
</gene>
<dbReference type="GeneID" id="16075606"/>
<dbReference type="FunCoup" id="F2U6P2">
    <property type="interactions" value="1639"/>
</dbReference>
<evidence type="ECO:0000256" key="1">
    <source>
        <dbReference type="ARBA" id="ARBA00022741"/>
    </source>
</evidence>
<reference evidence="7" key="1">
    <citation type="submission" date="2009-08" db="EMBL/GenBank/DDBJ databases">
        <title>Annotation of Salpingoeca rosetta.</title>
        <authorList>
            <consortium name="The Broad Institute Genome Sequencing Platform"/>
            <person name="Russ C."/>
            <person name="Cuomo C."/>
            <person name="Burger G."/>
            <person name="Gray M.W."/>
            <person name="Holland P.W.H."/>
            <person name="King N."/>
            <person name="Lang F.B.F."/>
            <person name="Roger A.J."/>
            <person name="Ruiz-Trillo I."/>
            <person name="Young S.K."/>
            <person name="Zeng Q."/>
            <person name="Gargeya S."/>
            <person name="Alvarado L."/>
            <person name="Berlin A."/>
            <person name="Chapman S.B."/>
            <person name="Chen Z."/>
            <person name="Freedman E."/>
            <person name="Gellesch M."/>
            <person name="Goldberg J."/>
            <person name="Griggs A."/>
            <person name="Gujja S."/>
            <person name="Heilman E."/>
            <person name="Heiman D."/>
            <person name="Howarth C."/>
            <person name="Mehta T."/>
            <person name="Neiman D."/>
            <person name="Pearson M."/>
            <person name="Roberts A."/>
            <person name="Saif S."/>
            <person name="Shea T."/>
            <person name="Shenoy N."/>
            <person name="Sisk P."/>
            <person name="Stolte C."/>
            <person name="Sykes S."/>
            <person name="White J."/>
            <person name="Yandava C."/>
            <person name="Haas B."/>
            <person name="Nusbaum C."/>
            <person name="Birren B."/>
        </authorList>
    </citation>
    <scope>NUCLEOTIDE SEQUENCE [LARGE SCALE GENOMIC DNA]</scope>
    <source>
        <strain evidence="7">ATCC 50818</strain>
    </source>
</reference>
<dbReference type="Gene3D" id="3.40.50.300">
    <property type="entry name" value="P-loop containing nucleotide triphosphate hydrolases"/>
    <property type="match status" value="1"/>
</dbReference>
<dbReference type="AlphaFoldDB" id="F2U6P2"/>
<feature type="domain" description="Clp1 C-terminal" evidence="4">
    <location>
        <begin position="308"/>
        <end position="421"/>
    </location>
</feature>
<dbReference type="InterPro" id="IPR032324">
    <property type="entry name" value="Clp1_N"/>
</dbReference>
<evidence type="ECO:0000259" key="4">
    <source>
        <dbReference type="Pfam" id="PF06807"/>
    </source>
</evidence>
<dbReference type="GO" id="GO:0031124">
    <property type="term" value="P:mRNA 3'-end processing"/>
    <property type="evidence" value="ECO:0007669"/>
    <property type="project" value="InterPro"/>
</dbReference>
<dbReference type="InterPro" id="IPR032319">
    <property type="entry name" value="CLP1_P"/>
</dbReference>
<dbReference type="InterPro" id="IPR045116">
    <property type="entry name" value="Clp1/Grc3"/>
</dbReference>
<dbReference type="InterPro" id="IPR010655">
    <property type="entry name" value="Clp1_C"/>
</dbReference>
<evidence type="ECO:0000256" key="2">
    <source>
        <dbReference type="ARBA" id="ARBA00022840"/>
    </source>
</evidence>
<dbReference type="GO" id="GO:0005524">
    <property type="term" value="F:ATP binding"/>
    <property type="evidence" value="ECO:0007669"/>
    <property type="project" value="UniProtKB-KW"/>
</dbReference>
<dbReference type="KEGG" id="sre:PTSG_04133"/>
<evidence type="ECO:0000256" key="3">
    <source>
        <dbReference type="SAM" id="MobiDB-lite"/>
    </source>
</evidence>
<dbReference type="OrthoDB" id="258143at2759"/>
<dbReference type="InParanoid" id="F2U6P2"/>
<keyword evidence="2" id="KW-0067">ATP-binding</keyword>
<keyword evidence="1" id="KW-0547">Nucleotide-binding</keyword>
<dbReference type="InterPro" id="IPR027417">
    <property type="entry name" value="P-loop_NTPase"/>
</dbReference>
<dbReference type="Pfam" id="PF16573">
    <property type="entry name" value="CLP1_N"/>
    <property type="match status" value="1"/>
</dbReference>
<evidence type="ECO:0000259" key="6">
    <source>
        <dbReference type="Pfam" id="PF16575"/>
    </source>
</evidence>
<dbReference type="STRING" id="946362.F2U6P2"/>
<dbReference type="SUPFAM" id="SSF52540">
    <property type="entry name" value="P-loop containing nucleoside triphosphate hydrolases"/>
    <property type="match status" value="1"/>
</dbReference>
<dbReference type="RefSeq" id="XP_004995028.1">
    <property type="nucleotide sequence ID" value="XM_004994971.1"/>
</dbReference>
<organism evidence="8">
    <name type="scientific">Salpingoeca rosetta (strain ATCC 50818 / BSB-021)</name>
    <dbReference type="NCBI Taxonomy" id="946362"/>
    <lineage>
        <taxon>Eukaryota</taxon>
        <taxon>Choanoflagellata</taxon>
        <taxon>Craspedida</taxon>
        <taxon>Salpingoecidae</taxon>
        <taxon>Salpingoeca</taxon>
    </lineage>
</organism>
<dbReference type="InterPro" id="IPR038239">
    <property type="entry name" value="Clp1_N_sf"/>
</dbReference>
<evidence type="ECO:0000313" key="8">
    <source>
        <dbReference type="Proteomes" id="UP000007799"/>
    </source>
</evidence>
<dbReference type="GO" id="GO:0051731">
    <property type="term" value="F:polynucleotide 5'-hydroxyl-kinase activity"/>
    <property type="evidence" value="ECO:0007669"/>
    <property type="project" value="InterPro"/>
</dbReference>
<dbReference type="EMBL" id="GL832963">
    <property type="protein sequence ID" value="EGD83524.1"/>
    <property type="molecule type" value="Genomic_DNA"/>
</dbReference>
<dbReference type="Pfam" id="PF06807">
    <property type="entry name" value="Clp1"/>
    <property type="match status" value="1"/>
</dbReference>
<dbReference type="GO" id="GO:0005634">
    <property type="term" value="C:nucleus"/>
    <property type="evidence" value="ECO:0007669"/>
    <property type="project" value="TreeGrafter"/>
</dbReference>
<dbReference type="Proteomes" id="UP000007799">
    <property type="component" value="Unassembled WGS sequence"/>
</dbReference>
<feature type="domain" description="Clp1 P-loop" evidence="6">
    <location>
        <begin position="114"/>
        <end position="300"/>
    </location>
</feature>
<dbReference type="PANTHER" id="PTHR12755:SF6">
    <property type="entry name" value="POLYRIBONUCLEOTIDE 5'-HYDROXYL-KINASE CLP1"/>
    <property type="match status" value="1"/>
</dbReference>
<accession>F2U6P2</accession>
<dbReference type="GO" id="GO:0006388">
    <property type="term" value="P:tRNA splicing, via endonucleolytic cleavage and ligation"/>
    <property type="evidence" value="ECO:0007669"/>
    <property type="project" value="TreeGrafter"/>
</dbReference>
<dbReference type="PANTHER" id="PTHR12755">
    <property type="entry name" value="CLEAVAGE/POLYADENYLATION FACTOR IA SUBUNIT CLP1P"/>
    <property type="match status" value="1"/>
</dbReference>
<proteinExistence type="predicted"/>
<dbReference type="eggNOG" id="KOG2749">
    <property type="taxonomic scope" value="Eukaryota"/>
</dbReference>
<dbReference type="InterPro" id="IPR038238">
    <property type="entry name" value="Clp1_C_sf"/>
</dbReference>
<dbReference type="OMA" id="VQYVNCH"/>
<evidence type="ECO:0000313" key="7">
    <source>
        <dbReference type="EMBL" id="EGD83524.1"/>
    </source>
</evidence>
<protein>
    <recommendedName>
        <fullName evidence="9">Protein CLP1 homolog</fullName>
    </recommendedName>
</protein>
<keyword evidence="8" id="KW-1185">Reference proteome</keyword>
<evidence type="ECO:0008006" key="9">
    <source>
        <dbReference type="Google" id="ProtNLM"/>
    </source>
</evidence>
<sequence>MEEQTRTTETLSKGQELRVEAQPQQPVSVKVNFGKAELLGTELVAGKEYKLSSESQPIFTWHGCSIAHTATTDAAYVAEETPMRQMLNLHAALENQRQKAHDSNGQGPRIMVVGPDFSGKSSCCRILANYACRMYRTPILVDVDPNDNFFGMPCCVAAAPVTQPADAISGFVDATPVFFHFGHTTVKGNSKFYAKAVERLGKTVQAKLSEDDKARASGVVVNCPTCPSDTLLQIQAAFNCDVICVLDQERLVNELKRKLTASKVDGVKILKIPKSGGVIPLETEAKLRRTQERIRQYFYGVPHHNPFMPHSVSIPFSRLRLFKVGAPEVPLDCLPIGAKRTEHELELEPILKFSVDLLRHVVSVVGCEMTANSDQIKYSALCGFVVIESYNEERDSIKLLAPAPDRLPSTVFLLHETSFSDTS</sequence>